<dbReference type="EMBL" id="BAAFST010000015">
    <property type="protein sequence ID" value="GAB1299905.1"/>
    <property type="molecule type" value="Genomic_DNA"/>
</dbReference>
<feature type="region of interest" description="Disordered" evidence="2">
    <location>
        <begin position="1"/>
        <end position="49"/>
    </location>
</feature>
<keyword evidence="1" id="KW-1015">Disulfide bond</keyword>
<dbReference type="Gene3D" id="4.10.800.10">
    <property type="entry name" value="Thyroglobulin type-1"/>
    <property type="match status" value="1"/>
</dbReference>
<evidence type="ECO:0000259" key="3">
    <source>
        <dbReference type="Pfam" id="PF00086"/>
    </source>
</evidence>
<dbReference type="Pfam" id="PF00086">
    <property type="entry name" value="Thyroglobulin_1"/>
    <property type="match status" value="1"/>
</dbReference>
<protein>
    <submittedName>
        <fullName evidence="4">Insulin-like growth factor-binding protein 6</fullName>
    </submittedName>
</protein>
<evidence type="ECO:0000313" key="4">
    <source>
        <dbReference type="EMBL" id="GAB1299905.1"/>
    </source>
</evidence>
<dbReference type="PANTHER" id="PTHR11551">
    <property type="entry name" value="INSULIN-LIKE GROWTH FACTOR BINDING PROTEIN"/>
    <property type="match status" value="1"/>
</dbReference>
<keyword evidence="5" id="KW-1185">Reference proteome</keyword>
<comment type="caution">
    <text evidence="4">The sequence shown here is derived from an EMBL/GenBank/DDBJ whole genome shotgun (WGS) entry which is preliminary data.</text>
</comment>
<evidence type="ECO:0000313" key="5">
    <source>
        <dbReference type="Proteomes" id="UP001623349"/>
    </source>
</evidence>
<dbReference type="Proteomes" id="UP001623349">
    <property type="component" value="Unassembled WGS sequence"/>
</dbReference>
<feature type="compositionally biased region" description="Basic and acidic residues" evidence="2">
    <location>
        <begin position="1"/>
        <end position="28"/>
    </location>
</feature>
<gene>
    <name evidence="4" type="ORF">APTSU1_001514200</name>
</gene>
<reference evidence="4 5" key="1">
    <citation type="submission" date="2024-08" db="EMBL/GenBank/DDBJ databases">
        <title>The draft genome of Apodemus speciosus.</title>
        <authorList>
            <person name="Nabeshima K."/>
            <person name="Suzuki S."/>
            <person name="Onuma M."/>
        </authorList>
    </citation>
    <scope>NUCLEOTIDE SEQUENCE [LARGE SCALE GENOMIC DNA]</scope>
    <source>
        <strain evidence="4">IB14-021</strain>
    </source>
</reference>
<sequence>MREETTKESKPHGGASRSRDTSHRDRQKNPRTSAAPIRPNPVQDSEMGPCRRHLDSVLQQLQTEVFRGGARGLYVPNCDLRGFYRKQQRRLVDPRRGIAVVPAGVWILWASLCQCLQMAKETLSAPAGAVDEASNPHPTPPPWEPPGHQQEHGTVI</sequence>
<dbReference type="InterPro" id="IPR000716">
    <property type="entry name" value="Thyroglobulin_1"/>
</dbReference>
<dbReference type="SUPFAM" id="SSF57610">
    <property type="entry name" value="Thyroglobulin type-1 domain"/>
    <property type="match status" value="1"/>
</dbReference>
<evidence type="ECO:0000256" key="2">
    <source>
        <dbReference type="SAM" id="MobiDB-lite"/>
    </source>
</evidence>
<feature type="domain" description="Thyroglobulin type-1" evidence="3">
    <location>
        <begin position="50"/>
        <end position="88"/>
    </location>
</feature>
<organism evidence="4 5">
    <name type="scientific">Apodemus speciosus</name>
    <name type="common">Large Japanese field mouse</name>
    <dbReference type="NCBI Taxonomy" id="105296"/>
    <lineage>
        <taxon>Eukaryota</taxon>
        <taxon>Metazoa</taxon>
        <taxon>Chordata</taxon>
        <taxon>Craniata</taxon>
        <taxon>Vertebrata</taxon>
        <taxon>Euteleostomi</taxon>
        <taxon>Mammalia</taxon>
        <taxon>Eutheria</taxon>
        <taxon>Euarchontoglires</taxon>
        <taxon>Glires</taxon>
        <taxon>Rodentia</taxon>
        <taxon>Myomorpha</taxon>
        <taxon>Muroidea</taxon>
        <taxon>Muridae</taxon>
        <taxon>Murinae</taxon>
        <taxon>Apodemus</taxon>
    </lineage>
</organism>
<evidence type="ECO:0000256" key="1">
    <source>
        <dbReference type="ARBA" id="ARBA00023157"/>
    </source>
</evidence>
<proteinExistence type="predicted"/>
<dbReference type="PANTHER" id="PTHR11551:SF14">
    <property type="entry name" value="INSULIN-LIKE GROWTH FACTOR-BINDING PROTEIN 6"/>
    <property type="match status" value="1"/>
</dbReference>
<name>A0ABQ0FL56_APOSI</name>
<feature type="region of interest" description="Disordered" evidence="2">
    <location>
        <begin position="127"/>
        <end position="156"/>
    </location>
</feature>
<accession>A0ABQ0FL56</accession>
<dbReference type="InterPro" id="IPR036857">
    <property type="entry name" value="Thyroglobulin_1_sf"/>
</dbReference>